<feature type="region of interest" description="Disordered" evidence="1">
    <location>
        <begin position="1"/>
        <end position="50"/>
    </location>
</feature>
<name>A0A7I8XD39_BURXY</name>
<evidence type="ECO:0000313" key="2">
    <source>
        <dbReference type="EMBL" id="CAD5235395.1"/>
    </source>
</evidence>
<accession>A0A7I8XD39</accession>
<sequence>MPDRLASRCDREVRAKDATWPPDGELTYRLTRPQGRPKKRKAQENGHIYSPTWNVTSYHQLPRKPYPQETPEGADSWNLESSTASAGLARISNLAMKISGLIRCSNLTEIMRKDGQARRYIKTVPAERRATFEDALCQFRIHEQWSA</sequence>
<organism evidence="2 3">
    <name type="scientific">Bursaphelenchus xylophilus</name>
    <name type="common">Pinewood nematode worm</name>
    <name type="synonym">Aphelenchoides xylophilus</name>
    <dbReference type="NCBI Taxonomy" id="6326"/>
    <lineage>
        <taxon>Eukaryota</taxon>
        <taxon>Metazoa</taxon>
        <taxon>Ecdysozoa</taxon>
        <taxon>Nematoda</taxon>
        <taxon>Chromadorea</taxon>
        <taxon>Rhabditida</taxon>
        <taxon>Tylenchina</taxon>
        <taxon>Tylenchomorpha</taxon>
        <taxon>Aphelenchoidea</taxon>
        <taxon>Aphelenchoididae</taxon>
        <taxon>Bursaphelenchus</taxon>
    </lineage>
</organism>
<dbReference type="EMBL" id="CAJFDI010000006">
    <property type="protein sequence ID" value="CAD5235395.1"/>
    <property type="molecule type" value="Genomic_DNA"/>
</dbReference>
<evidence type="ECO:0000313" key="3">
    <source>
        <dbReference type="Proteomes" id="UP000659654"/>
    </source>
</evidence>
<reference evidence="2" key="1">
    <citation type="submission" date="2020-09" db="EMBL/GenBank/DDBJ databases">
        <authorList>
            <person name="Kikuchi T."/>
        </authorList>
    </citation>
    <scope>NUCLEOTIDE SEQUENCE</scope>
    <source>
        <strain evidence="2">Ka4C1</strain>
    </source>
</reference>
<feature type="compositionally biased region" description="Basic and acidic residues" evidence="1">
    <location>
        <begin position="1"/>
        <end position="17"/>
    </location>
</feature>
<keyword evidence="3" id="KW-1185">Reference proteome</keyword>
<dbReference type="EMBL" id="CAJFCV020000006">
    <property type="protein sequence ID" value="CAG9131751.1"/>
    <property type="molecule type" value="Genomic_DNA"/>
</dbReference>
<dbReference type="Proteomes" id="UP000582659">
    <property type="component" value="Unassembled WGS sequence"/>
</dbReference>
<proteinExistence type="predicted"/>
<protein>
    <submittedName>
        <fullName evidence="2">(pine wood nematode) hypothetical protein</fullName>
    </submittedName>
</protein>
<evidence type="ECO:0000256" key="1">
    <source>
        <dbReference type="SAM" id="MobiDB-lite"/>
    </source>
</evidence>
<dbReference type="AlphaFoldDB" id="A0A7I8XD39"/>
<comment type="caution">
    <text evidence="2">The sequence shown here is derived from an EMBL/GenBank/DDBJ whole genome shotgun (WGS) entry which is preliminary data.</text>
</comment>
<dbReference type="Proteomes" id="UP000659654">
    <property type="component" value="Unassembled WGS sequence"/>
</dbReference>
<gene>
    <name evidence="2" type="ORF">BXYJ_LOCUS15486</name>
</gene>